<proteinExistence type="predicted"/>
<dbReference type="Pfam" id="PF03610">
    <property type="entry name" value="EIIA-man"/>
    <property type="match status" value="1"/>
</dbReference>
<dbReference type="SUPFAM" id="SSF53062">
    <property type="entry name" value="PTS system fructose IIA component-like"/>
    <property type="match status" value="1"/>
</dbReference>
<evidence type="ECO:0000313" key="3">
    <source>
        <dbReference type="EMBL" id="MPN09426.1"/>
    </source>
</evidence>
<gene>
    <name evidence="3" type="ORF">SDC9_156716</name>
</gene>
<dbReference type="Gene3D" id="3.40.50.510">
    <property type="entry name" value="Phosphotransferase system, mannose-type IIA component"/>
    <property type="match status" value="1"/>
</dbReference>
<evidence type="ECO:0000256" key="1">
    <source>
        <dbReference type="ARBA" id="ARBA00022679"/>
    </source>
</evidence>
<dbReference type="InterPro" id="IPR004701">
    <property type="entry name" value="PTS_EIIA_man-typ"/>
</dbReference>
<dbReference type="GO" id="GO:0016740">
    <property type="term" value="F:transferase activity"/>
    <property type="evidence" value="ECO:0007669"/>
    <property type="project" value="UniProtKB-KW"/>
</dbReference>
<accession>A0A645F6Z5</accession>
<dbReference type="InterPro" id="IPR036662">
    <property type="entry name" value="PTS_EIIA_man-typ_sf"/>
</dbReference>
<dbReference type="EMBL" id="VSSQ01055533">
    <property type="protein sequence ID" value="MPN09426.1"/>
    <property type="molecule type" value="Genomic_DNA"/>
</dbReference>
<sequence>MIAGPQDNTKAVVLHENMSLEQFEDSMKQAIQELKKNCEDIVIFCDIYGGTPFNVTSKLKLTGYEFLAFTGFNLPILMDLCFSRDCSLDEITERIKETHANSCTEINPIVPNEESEIDL</sequence>
<dbReference type="PROSITE" id="PS51096">
    <property type="entry name" value="PTS_EIIA_TYPE_4"/>
    <property type="match status" value="1"/>
</dbReference>
<reference evidence="3" key="1">
    <citation type="submission" date="2019-08" db="EMBL/GenBank/DDBJ databases">
        <authorList>
            <person name="Kucharzyk K."/>
            <person name="Murdoch R.W."/>
            <person name="Higgins S."/>
            <person name="Loffler F."/>
        </authorList>
    </citation>
    <scope>NUCLEOTIDE SEQUENCE</scope>
</reference>
<dbReference type="GO" id="GO:0009401">
    <property type="term" value="P:phosphoenolpyruvate-dependent sugar phosphotransferase system"/>
    <property type="evidence" value="ECO:0007669"/>
    <property type="project" value="InterPro"/>
</dbReference>
<name>A0A645F6Z5_9ZZZZ</name>
<dbReference type="PANTHER" id="PTHR33799">
    <property type="entry name" value="PTS PERMEASE-RELATED-RELATED"/>
    <property type="match status" value="1"/>
</dbReference>
<dbReference type="InterPro" id="IPR051471">
    <property type="entry name" value="Bacterial_PTS_sugar_comp"/>
</dbReference>
<dbReference type="AlphaFoldDB" id="A0A645F6Z5"/>
<protein>
    <recommendedName>
        <fullName evidence="2">PTS EIIA type-4 domain-containing protein</fullName>
    </recommendedName>
</protein>
<dbReference type="PANTHER" id="PTHR33799:SF1">
    <property type="entry name" value="PTS SYSTEM MANNOSE-SPECIFIC EIIAB COMPONENT-RELATED"/>
    <property type="match status" value="1"/>
</dbReference>
<organism evidence="3">
    <name type="scientific">bioreactor metagenome</name>
    <dbReference type="NCBI Taxonomy" id="1076179"/>
    <lineage>
        <taxon>unclassified sequences</taxon>
        <taxon>metagenomes</taxon>
        <taxon>ecological metagenomes</taxon>
    </lineage>
</organism>
<comment type="caution">
    <text evidence="3">The sequence shown here is derived from an EMBL/GenBank/DDBJ whole genome shotgun (WGS) entry which is preliminary data.</text>
</comment>
<dbReference type="GO" id="GO:0016020">
    <property type="term" value="C:membrane"/>
    <property type="evidence" value="ECO:0007669"/>
    <property type="project" value="InterPro"/>
</dbReference>
<evidence type="ECO:0000259" key="2">
    <source>
        <dbReference type="PROSITE" id="PS51096"/>
    </source>
</evidence>
<feature type="domain" description="PTS EIIA type-4" evidence="2">
    <location>
        <begin position="1"/>
        <end position="103"/>
    </location>
</feature>
<keyword evidence="1" id="KW-0808">Transferase</keyword>